<evidence type="ECO:0000259" key="14">
    <source>
        <dbReference type="Pfam" id="PF00742"/>
    </source>
</evidence>
<comment type="catalytic activity">
    <reaction evidence="11">
        <text>L-homoserine + NADP(+) = L-aspartate 4-semialdehyde + NADPH + H(+)</text>
        <dbReference type="Rhea" id="RHEA:15761"/>
        <dbReference type="ChEBI" id="CHEBI:15378"/>
        <dbReference type="ChEBI" id="CHEBI:57476"/>
        <dbReference type="ChEBI" id="CHEBI:57783"/>
        <dbReference type="ChEBI" id="CHEBI:58349"/>
        <dbReference type="ChEBI" id="CHEBI:537519"/>
        <dbReference type="EC" id="1.1.1.3"/>
    </reaction>
    <physiologicalReaction direction="right-to-left" evidence="11">
        <dbReference type="Rhea" id="RHEA:15763"/>
    </physiologicalReaction>
</comment>
<dbReference type="GO" id="GO:0004412">
    <property type="term" value="F:homoserine dehydrogenase activity"/>
    <property type="evidence" value="ECO:0007669"/>
    <property type="project" value="UniProtKB-EC"/>
</dbReference>
<name>A0A923EAS4_CLOTT</name>
<evidence type="ECO:0000256" key="7">
    <source>
        <dbReference type="ARBA" id="ARBA00022697"/>
    </source>
</evidence>
<evidence type="ECO:0000313" key="17">
    <source>
        <dbReference type="Proteomes" id="UP000563151"/>
    </source>
</evidence>
<dbReference type="PANTHER" id="PTHR43331:SF1">
    <property type="entry name" value="HOMOSERINE DEHYDROGENASE"/>
    <property type="match status" value="1"/>
</dbReference>
<dbReference type="RefSeq" id="WP_035145259.1">
    <property type="nucleotide sequence ID" value="NZ_JAAZWO010000003.1"/>
</dbReference>
<comment type="caution">
    <text evidence="16">The sequence shown here is derived from an EMBL/GenBank/DDBJ whole genome shotgun (WGS) entry which is preliminary data.</text>
</comment>
<keyword evidence="17" id="KW-1185">Reference proteome</keyword>
<keyword evidence="7" id="KW-0791">Threonine biosynthesis</keyword>
<dbReference type="GO" id="GO:0050661">
    <property type="term" value="F:NADP binding"/>
    <property type="evidence" value="ECO:0007669"/>
    <property type="project" value="InterPro"/>
</dbReference>
<dbReference type="Gene3D" id="3.40.50.720">
    <property type="entry name" value="NAD(P)-binding Rossmann-like Domain"/>
    <property type="match status" value="1"/>
</dbReference>
<dbReference type="Pfam" id="PF03447">
    <property type="entry name" value="NAD_binding_3"/>
    <property type="match status" value="1"/>
</dbReference>
<comment type="pathway">
    <text evidence="2">Amino-acid biosynthesis; L-methionine biosynthesis via de novo pathway; L-homoserine from L-aspartate: step 3/3.</text>
</comment>
<feature type="binding site" evidence="13">
    <location>
        <begin position="9"/>
        <end position="14"/>
    </location>
    <ligand>
        <name>NADP(+)</name>
        <dbReference type="ChEBI" id="CHEBI:58349"/>
    </ligand>
</feature>
<dbReference type="PANTHER" id="PTHR43331">
    <property type="entry name" value="HOMOSERINE DEHYDROGENASE"/>
    <property type="match status" value="1"/>
</dbReference>
<dbReference type="InterPro" id="IPR022697">
    <property type="entry name" value="HDH_short"/>
</dbReference>
<dbReference type="EC" id="1.1.1.3" evidence="4"/>
<dbReference type="Proteomes" id="UP000563151">
    <property type="component" value="Unassembled WGS sequence"/>
</dbReference>
<dbReference type="InterPro" id="IPR036291">
    <property type="entry name" value="NAD(P)-bd_dom_sf"/>
</dbReference>
<dbReference type="SUPFAM" id="SSF51735">
    <property type="entry name" value="NAD(P)-binding Rossmann-fold domains"/>
    <property type="match status" value="1"/>
</dbReference>
<comment type="similarity">
    <text evidence="3">Belongs to the homoserine dehydrogenase family.</text>
</comment>
<evidence type="ECO:0000256" key="12">
    <source>
        <dbReference type="PIRSR" id="PIRSR036497-1"/>
    </source>
</evidence>
<feature type="binding site" evidence="13">
    <location>
        <position position="124"/>
    </location>
    <ligand>
        <name>NADPH</name>
        <dbReference type="ChEBI" id="CHEBI:57783"/>
    </ligand>
</feature>
<evidence type="ECO:0000313" key="16">
    <source>
        <dbReference type="EMBL" id="MBC2396933.1"/>
    </source>
</evidence>
<keyword evidence="9" id="KW-0915">Sodium</keyword>
<evidence type="ECO:0000256" key="6">
    <source>
        <dbReference type="ARBA" id="ARBA00022605"/>
    </source>
</evidence>
<protein>
    <recommendedName>
        <fullName evidence="5">Homoserine dehydrogenase</fullName>
        <ecNumber evidence="4">1.1.1.3</ecNumber>
    </recommendedName>
</protein>
<evidence type="ECO:0000256" key="3">
    <source>
        <dbReference type="ARBA" id="ARBA00006753"/>
    </source>
</evidence>
<comment type="pathway">
    <text evidence="1">Amino-acid biosynthesis; L-threonine biosynthesis; L-threonine from L-aspartate: step 3/5.</text>
</comment>
<feature type="binding site" evidence="13">
    <location>
        <position position="209"/>
    </location>
    <ligand>
        <name>L-homoserine</name>
        <dbReference type="ChEBI" id="CHEBI:57476"/>
    </ligand>
</feature>
<evidence type="ECO:0000256" key="10">
    <source>
        <dbReference type="ARBA" id="ARBA00023167"/>
    </source>
</evidence>
<keyword evidence="13" id="KW-0521">NADP</keyword>
<feature type="domain" description="Homoserine dehydrogenase catalytic" evidence="14">
    <location>
        <begin position="157"/>
        <end position="334"/>
    </location>
</feature>
<organism evidence="16 17">
    <name type="scientific">Clostridium tetanomorphum</name>
    <dbReference type="NCBI Taxonomy" id="1553"/>
    <lineage>
        <taxon>Bacteria</taxon>
        <taxon>Bacillati</taxon>
        <taxon>Bacillota</taxon>
        <taxon>Clostridia</taxon>
        <taxon>Eubacteriales</taxon>
        <taxon>Clostridiaceae</taxon>
        <taxon>Clostridium</taxon>
    </lineage>
</organism>
<dbReference type="NCBIfam" id="NF005290">
    <property type="entry name" value="PRK06813.1"/>
    <property type="match status" value="1"/>
</dbReference>
<evidence type="ECO:0000256" key="8">
    <source>
        <dbReference type="ARBA" id="ARBA00023002"/>
    </source>
</evidence>
<dbReference type="PIRSF" id="PIRSF036497">
    <property type="entry name" value="HDH_short"/>
    <property type="match status" value="1"/>
</dbReference>
<dbReference type="GO" id="GO:0009086">
    <property type="term" value="P:methionine biosynthetic process"/>
    <property type="evidence" value="ECO:0007669"/>
    <property type="project" value="UniProtKB-KW"/>
</dbReference>
<dbReference type="Gene3D" id="3.30.360.10">
    <property type="entry name" value="Dihydrodipicolinate Reductase, domain 2"/>
    <property type="match status" value="1"/>
</dbReference>
<proteinExistence type="inferred from homology"/>
<accession>A0A923EAS4</accession>
<dbReference type="InterPro" id="IPR001342">
    <property type="entry name" value="HDH_cat"/>
</dbReference>
<evidence type="ECO:0000256" key="4">
    <source>
        <dbReference type="ARBA" id="ARBA00013213"/>
    </source>
</evidence>
<dbReference type="Pfam" id="PF00742">
    <property type="entry name" value="Homoserine_dh"/>
    <property type="match status" value="1"/>
</dbReference>
<keyword evidence="6" id="KW-0028">Amino-acid biosynthesis</keyword>
<feature type="domain" description="Aspartate/homoserine dehydrogenase NAD-binding" evidence="15">
    <location>
        <begin position="9"/>
        <end position="147"/>
    </location>
</feature>
<dbReference type="GO" id="GO:0009088">
    <property type="term" value="P:threonine biosynthetic process"/>
    <property type="evidence" value="ECO:0007669"/>
    <property type="project" value="UniProtKB-KW"/>
</dbReference>
<keyword evidence="8 16" id="KW-0560">Oxidoreductase</keyword>
<dbReference type="InterPro" id="IPR005106">
    <property type="entry name" value="Asp/hSer_DH_NAD-bd"/>
</dbReference>
<gene>
    <name evidence="16" type="ORF">HGG79_03940</name>
</gene>
<evidence type="ECO:0000256" key="9">
    <source>
        <dbReference type="ARBA" id="ARBA00023053"/>
    </source>
</evidence>
<evidence type="ECO:0000256" key="13">
    <source>
        <dbReference type="PIRSR" id="PIRSR036497-2"/>
    </source>
</evidence>
<sequence>MKKNLVLSGFGNVGREFVKLLYERKDEIKKKHNIDLILCGVIGKNGCVFDDNGLNLEMLLKCSKGSRGMLEYGNIYKDSFYDYTVFQGDILIECTNSDIHTGGDGLKYIINAIKRGMDIVMVSKGALVTNFNKIMELAKMEKVNIKYSGATAAALPTMDMGYYSLAGAKIKSILGVLNGTTNYILDRMDEDNISFDDALREAINKGITEKENSMDIDGIDSACKLLILSNSFMNTKCGLEQINIKGIRDISREDIKEAKNEGKIIKLLSKAHIKDGNVILEVCPEKIDKNNILAAIKNTNKGIIFNTDIMGEICVLGGASNPTGAAAAALKDIINICRE</sequence>
<dbReference type="SUPFAM" id="SSF55347">
    <property type="entry name" value="Glyceraldehyde-3-phosphate dehydrogenase-like, C-terminal domain"/>
    <property type="match status" value="1"/>
</dbReference>
<dbReference type="FunFam" id="3.30.360.10:FF:000005">
    <property type="entry name" value="Homoserine dehydrogenase"/>
    <property type="match status" value="1"/>
</dbReference>
<evidence type="ECO:0000256" key="11">
    <source>
        <dbReference type="ARBA" id="ARBA00048841"/>
    </source>
</evidence>
<reference evidence="16 17" key="1">
    <citation type="submission" date="2020-04" db="EMBL/GenBank/DDBJ databases">
        <title>Genomic insights into acetone-butanol-ethanol (ABE) fermentation by sequencing solventogenic clostridia strains.</title>
        <authorList>
            <person name="Brown S."/>
        </authorList>
    </citation>
    <scope>NUCLEOTIDE SEQUENCE [LARGE SCALE GENOMIC DNA]</scope>
    <source>
        <strain evidence="16 17">DJ011</strain>
    </source>
</reference>
<evidence type="ECO:0000256" key="2">
    <source>
        <dbReference type="ARBA" id="ARBA00005062"/>
    </source>
</evidence>
<feature type="active site" description="Proton donor" evidence="12">
    <location>
        <position position="224"/>
    </location>
</feature>
<evidence type="ECO:0000256" key="5">
    <source>
        <dbReference type="ARBA" id="ARBA00013376"/>
    </source>
</evidence>
<dbReference type="EMBL" id="JAAZWO010000003">
    <property type="protein sequence ID" value="MBC2396933.1"/>
    <property type="molecule type" value="Genomic_DNA"/>
</dbReference>
<dbReference type="AlphaFoldDB" id="A0A923EAS4"/>
<evidence type="ECO:0000256" key="1">
    <source>
        <dbReference type="ARBA" id="ARBA00005056"/>
    </source>
</evidence>
<keyword evidence="10" id="KW-0486">Methionine biosynthesis</keyword>
<evidence type="ECO:0000259" key="15">
    <source>
        <dbReference type="Pfam" id="PF03447"/>
    </source>
</evidence>